<keyword evidence="1" id="KW-0812">Transmembrane</keyword>
<evidence type="ECO:0000313" key="3">
    <source>
        <dbReference type="Proteomes" id="UP001500740"/>
    </source>
</evidence>
<sequence length="181" mass="21059">MLVDINLLPQKETKSRKTVYTYSILVLFTLIVTVIFSFWVYDLNQEKQMLESELYQKEMTNADLQSEIEGDSEYHQSQRLQSLTDDIDYFIYDLSGVISELGSLVPTSGELQSFNYSGDTIDLTVQTATNEQAVLYYQDLSDLESFNEIDIHTINYIEDDDYYVTNYTVNLHQSDEEENDE</sequence>
<evidence type="ECO:0000313" key="2">
    <source>
        <dbReference type="EMBL" id="GAA0450539.1"/>
    </source>
</evidence>
<dbReference type="Proteomes" id="UP001500740">
    <property type="component" value="Unassembled WGS sequence"/>
</dbReference>
<accession>A0ABN0ZK02</accession>
<keyword evidence="3" id="KW-1185">Reference proteome</keyword>
<keyword evidence="1" id="KW-1133">Transmembrane helix</keyword>
<protein>
    <recommendedName>
        <fullName evidence="4">Fimbrial assembly protein</fullName>
    </recommendedName>
</protein>
<name>A0ABN0ZK02_9BACI</name>
<feature type="transmembrane region" description="Helical" evidence="1">
    <location>
        <begin position="20"/>
        <end position="41"/>
    </location>
</feature>
<evidence type="ECO:0008006" key="4">
    <source>
        <dbReference type="Google" id="ProtNLM"/>
    </source>
</evidence>
<reference evidence="2 3" key="1">
    <citation type="journal article" date="2019" name="Int. J. Syst. Evol. Microbiol.">
        <title>The Global Catalogue of Microorganisms (GCM) 10K type strain sequencing project: providing services to taxonomists for standard genome sequencing and annotation.</title>
        <authorList>
            <consortium name="The Broad Institute Genomics Platform"/>
            <consortium name="The Broad Institute Genome Sequencing Center for Infectious Disease"/>
            <person name="Wu L."/>
            <person name="Ma J."/>
        </authorList>
    </citation>
    <scope>NUCLEOTIDE SEQUENCE [LARGE SCALE GENOMIC DNA]</scope>
    <source>
        <strain evidence="2 3">JCM 14193</strain>
    </source>
</reference>
<gene>
    <name evidence="2" type="ORF">GCM10008935_01230</name>
</gene>
<keyword evidence="1" id="KW-0472">Membrane</keyword>
<comment type="caution">
    <text evidence="2">The sequence shown here is derived from an EMBL/GenBank/DDBJ whole genome shotgun (WGS) entry which is preliminary data.</text>
</comment>
<dbReference type="EMBL" id="BAAACZ010000002">
    <property type="protein sequence ID" value="GAA0450539.1"/>
    <property type="molecule type" value="Genomic_DNA"/>
</dbReference>
<evidence type="ECO:0000256" key="1">
    <source>
        <dbReference type="SAM" id="Phobius"/>
    </source>
</evidence>
<organism evidence="2 3">
    <name type="scientific">Alkalibacillus silvisoli</name>
    <dbReference type="NCBI Taxonomy" id="392823"/>
    <lineage>
        <taxon>Bacteria</taxon>
        <taxon>Bacillati</taxon>
        <taxon>Bacillota</taxon>
        <taxon>Bacilli</taxon>
        <taxon>Bacillales</taxon>
        <taxon>Bacillaceae</taxon>
        <taxon>Alkalibacillus</taxon>
    </lineage>
</organism>
<dbReference type="RefSeq" id="WP_343781061.1">
    <property type="nucleotide sequence ID" value="NZ_BAAACZ010000002.1"/>
</dbReference>
<proteinExistence type="predicted"/>